<evidence type="ECO:0008006" key="11">
    <source>
        <dbReference type="Google" id="ProtNLM"/>
    </source>
</evidence>
<dbReference type="PANTHER" id="PTHR10457:SF7">
    <property type="entry name" value="GALACTOKINASE-RELATED"/>
    <property type="match status" value="1"/>
</dbReference>
<name>A0AA39IFL4_9BILA</name>
<feature type="domain" description="Galactokinase N-terminal" evidence="8">
    <location>
        <begin position="9"/>
        <end position="57"/>
    </location>
</feature>
<dbReference type="Gene3D" id="3.30.230.10">
    <property type="match status" value="1"/>
</dbReference>
<dbReference type="GO" id="GO:0004335">
    <property type="term" value="F:galactokinase activity"/>
    <property type="evidence" value="ECO:0007669"/>
    <property type="project" value="InterPro"/>
</dbReference>
<dbReference type="PANTHER" id="PTHR10457">
    <property type="entry name" value="MEVALONATE KINASE/GALACTOKINASE"/>
    <property type="match status" value="1"/>
</dbReference>
<keyword evidence="2" id="KW-0808">Transferase</keyword>
<feature type="domain" description="GHMP kinase C-terminal" evidence="7">
    <location>
        <begin position="340"/>
        <end position="414"/>
    </location>
</feature>
<feature type="domain" description="GHMP kinase N-terminal" evidence="6">
    <location>
        <begin position="109"/>
        <end position="185"/>
    </location>
</feature>
<evidence type="ECO:0000313" key="10">
    <source>
        <dbReference type="Proteomes" id="UP001175271"/>
    </source>
</evidence>
<comment type="similarity">
    <text evidence="1">Belongs to the GHMP kinase family. GalK subfamily.</text>
</comment>
<organism evidence="9 10">
    <name type="scientific">Steinernema hermaphroditum</name>
    <dbReference type="NCBI Taxonomy" id="289476"/>
    <lineage>
        <taxon>Eukaryota</taxon>
        <taxon>Metazoa</taxon>
        <taxon>Ecdysozoa</taxon>
        <taxon>Nematoda</taxon>
        <taxon>Chromadorea</taxon>
        <taxon>Rhabditida</taxon>
        <taxon>Tylenchina</taxon>
        <taxon>Panagrolaimomorpha</taxon>
        <taxon>Strongyloidoidea</taxon>
        <taxon>Steinernematidae</taxon>
        <taxon>Steinernema</taxon>
    </lineage>
</organism>
<dbReference type="GO" id="GO:0005524">
    <property type="term" value="F:ATP binding"/>
    <property type="evidence" value="ECO:0007669"/>
    <property type="project" value="UniProtKB-KW"/>
</dbReference>
<evidence type="ECO:0000256" key="2">
    <source>
        <dbReference type="ARBA" id="ARBA00022679"/>
    </source>
</evidence>
<dbReference type="EMBL" id="JAUCMV010000001">
    <property type="protein sequence ID" value="KAK0423441.1"/>
    <property type="molecule type" value="Genomic_DNA"/>
</dbReference>
<dbReference type="PIRSF" id="PIRSF000530">
    <property type="entry name" value="Galactokinase"/>
    <property type="match status" value="1"/>
</dbReference>
<evidence type="ECO:0000256" key="3">
    <source>
        <dbReference type="ARBA" id="ARBA00022741"/>
    </source>
</evidence>
<dbReference type="InterPro" id="IPR006204">
    <property type="entry name" value="GHMP_kinase_N_dom"/>
</dbReference>
<accession>A0AA39IFL4</accession>
<evidence type="ECO:0000256" key="1">
    <source>
        <dbReference type="ARBA" id="ARBA00006566"/>
    </source>
</evidence>
<dbReference type="PRINTS" id="PR00473">
    <property type="entry name" value="GALCTOKINASE"/>
</dbReference>
<dbReference type="PROSITE" id="PS00106">
    <property type="entry name" value="GALACTOKINASE"/>
    <property type="match status" value="1"/>
</dbReference>
<dbReference type="SUPFAM" id="SSF54211">
    <property type="entry name" value="Ribosomal protein S5 domain 2-like"/>
    <property type="match status" value="1"/>
</dbReference>
<dbReference type="Pfam" id="PF00288">
    <property type="entry name" value="GHMP_kinases_N"/>
    <property type="match status" value="1"/>
</dbReference>
<dbReference type="InterPro" id="IPR013750">
    <property type="entry name" value="GHMP_kinase_C_dom"/>
</dbReference>
<dbReference type="InterPro" id="IPR006203">
    <property type="entry name" value="GHMP_knse_ATP-bd_CS"/>
</dbReference>
<evidence type="ECO:0000256" key="5">
    <source>
        <dbReference type="ARBA" id="ARBA00022840"/>
    </source>
</evidence>
<dbReference type="Gene3D" id="1.20.1440.340">
    <property type="match status" value="1"/>
</dbReference>
<reference evidence="9" key="1">
    <citation type="submission" date="2023-06" db="EMBL/GenBank/DDBJ databases">
        <title>Genomic analysis of the entomopathogenic nematode Steinernema hermaphroditum.</title>
        <authorList>
            <person name="Schwarz E.M."/>
            <person name="Heppert J.K."/>
            <person name="Baniya A."/>
            <person name="Schwartz H.T."/>
            <person name="Tan C.-H."/>
            <person name="Antoshechkin I."/>
            <person name="Sternberg P.W."/>
            <person name="Goodrich-Blair H."/>
            <person name="Dillman A.R."/>
        </authorList>
    </citation>
    <scope>NUCLEOTIDE SEQUENCE</scope>
    <source>
        <strain evidence="9">PS9179</strain>
        <tissue evidence="9">Whole animal</tissue>
    </source>
</reference>
<dbReference type="PROSITE" id="PS00627">
    <property type="entry name" value="GHMP_KINASES_ATP"/>
    <property type="match status" value="1"/>
</dbReference>
<sequence length="433" mass="48137">MDVEQLKKLFKEAYGTEPTLVVRCPGRVNLIGEHVDYSDYSVLPMAIKDSTYVLAAPTTGHMISLKNKEPTVYHETEFDLTKPLWEGVNRPKWFDYYMCGWKGIIDYLQVPPVGMNIFIAGSVPPSAGLSSSSSVVCAAALATLAIHTGGKTFDVISKEQLAELCAKSEHYIGVEGGGMDQAIETLAEAGCAMRIDFKPLGFEKVTLPENALFAVLHSNATMNKGASSHYNERVVECRLAAQLMAKKRGVTDWRGVRTLRQLARHLQLDPHEMEEVIKKELKPVNEPYSRAELLEFLEVTDDQLNEHSLNANTTHLQTFYLTARATHVYSEAARVHFFQQACESGNLKEMGRLMTASHDSLRDLYECSCAELDQVVAECQEARTLGARLTGAGWGGCAVALVDKRQKEEVEKRVNVLFWSEPSAGLEITFLEQ</sequence>
<dbReference type="InterPro" id="IPR014721">
    <property type="entry name" value="Ribsml_uS5_D2-typ_fold_subgr"/>
</dbReference>
<dbReference type="NCBIfam" id="TIGR00131">
    <property type="entry name" value="gal_kin"/>
    <property type="match status" value="1"/>
</dbReference>
<keyword evidence="5" id="KW-0067">ATP-binding</keyword>
<dbReference type="InterPro" id="IPR036554">
    <property type="entry name" value="GHMP_kinase_C_sf"/>
</dbReference>
<dbReference type="PRINTS" id="PR00959">
    <property type="entry name" value="MEVGALKINASE"/>
</dbReference>
<evidence type="ECO:0000256" key="4">
    <source>
        <dbReference type="ARBA" id="ARBA00022777"/>
    </source>
</evidence>
<evidence type="ECO:0000259" key="6">
    <source>
        <dbReference type="Pfam" id="PF00288"/>
    </source>
</evidence>
<keyword evidence="10" id="KW-1185">Reference proteome</keyword>
<dbReference type="Proteomes" id="UP001175271">
    <property type="component" value="Unassembled WGS sequence"/>
</dbReference>
<evidence type="ECO:0000313" key="9">
    <source>
        <dbReference type="EMBL" id="KAK0423441.1"/>
    </source>
</evidence>
<gene>
    <name evidence="9" type="ORF">QR680_008147</name>
</gene>
<keyword evidence="4" id="KW-0418">Kinase</keyword>
<dbReference type="InterPro" id="IPR020568">
    <property type="entry name" value="Ribosomal_Su5_D2-typ_SF"/>
</dbReference>
<dbReference type="GO" id="GO:0006012">
    <property type="term" value="P:galactose metabolic process"/>
    <property type="evidence" value="ECO:0007669"/>
    <property type="project" value="InterPro"/>
</dbReference>
<dbReference type="InterPro" id="IPR019539">
    <property type="entry name" value="GalKase_N"/>
</dbReference>
<dbReference type="AlphaFoldDB" id="A0AA39IFL4"/>
<keyword evidence="3" id="KW-0547">Nucleotide-binding</keyword>
<proteinExistence type="inferred from homology"/>
<comment type="caution">
    <text evidence="9">The sequence shown here is derived from an EMBL/GenBank/DDBJ whole genome shotgun (WGS) entry which is preliminary data.</text>
</comment>
<dbReference type="InterPro" id="IPR019741">
    <property type="entry name" value="Galactokinase_CS"/>
</dbReference>
<evidence type="ECO:0000259" key="7">
    <source>
        <dbReference type="Pfam" id="PF08544"/>
    </source>
</evidence>
<evidence type="ECO:0000259" key="8">
    <source>
        <dbReference type="Pfam" id="PF10509"/>
    </source>
</evidence>
<dbReference type="SUPFAM" id="SSF55060">
    <property type="entry name" value="GHMP Kinase, C-terminal domain"/>
    <property type="match status" value="1"/>
</dbReference>
<dbReference type="Gene3D" id="3.30.70.3170">
    <property type="match status" value="1"/>
</dbReference>
<dbReference type="InterPro" id="IPR000705">
    <property type="entry name" value="Galactokinase"/>
</dbReference>
<protein>
    <recommendedName>
        <fullName evidence="11">Galactokinase</fullName>
    </recommendedName>
</protein>
<dbReference type="Pfam" id="PF08544">
    <property type="entry name" value="GHMP_kinases_C"/>
    <property type="match status" value="1"/>
</dbReference>
<dbReference type="GO" id="GO:0005829">
    <property type="term" value="C:cytosol"/>
    <property type="evidence" value="ECO:0007669"/>
    <property type="project" value="TreeGrafter"/>
</dbReference>
<dbReference type="Pfam" id="PF10509">
    <property type="entry name" value="GalKase_gal_bdg"/>
    <property type="match status" value="1"/>
</dbReference>
<dbReference type="InterPro" id="IPR006206">
    <property type="entry name" value="Mevalonate/galactokinase"/>
</dbReference>